<dbReference type="OrthoDB" id="9786191at2"/>
<comment type="caution">
    <text evidence="1">The sequence shown here is derived from an EMBL/GenBank/DDBJ whole genome shotgun (WGS) entry which is preliminary data.</text>
</comment>
<evidence type="ECO:0000313" key="2">
    <source>
        <dbReference type="Proteomes" id="UP000037755"/>
    </source>
</evidence>
<dbReference type="EMBL" id="LIYD01000005">
    <property type="protein sequence ID" value="KOS08339.1"/>
    <property type="molecule type" value="Genomic_DNA"/>
</dbReference>
<dbReference type="GO" id="GO:0009055">
    <property type="term" value="F:electron transfer activity"/>
    <property type="evidence" value="ECO:0007669"/>
    <property type="project" value="InterPro"/>
</dbReference>
<dbReference type="InterPro" id="IPR036909">
    <property type="entry name" value="Cyt_c-like_dom_sf"/>
</dbReference>
<proteinExistence type="predicted"/>
<evidence type="ECO:0000313" key="1">
    <source>
        <dbReference type="EMBL" id="KOS08339.1"/>
    </source>
</evidence>
<name>A0A0M9VK03_9FLAO</name>
<organism evidence="1 2">
    <name type="scientific">Flavobacterium akiainvivens</name>
    <dbReference type="NCBI Taxonomy" id="1202724"/>
    <lineage>
        <taxon>Bacteria</taxon>
        <taxon>Pseudomonadati</taxon>
        <taxon>Bacteroidota</taxon>
        <taxon>Flavobacteriia</taxon>
        <taxon>Flavobacteriales</taxon>
        <taxon>Flavobacteriaceae</taxon>
        <taxon>Flavobacterium</taxon>
    </lineage>
</organism>
<gene>
    <name evidence="1" type="ORF">AM493_12415</name>
</gene>
<evidence type="ECO:0008006" key="3">
    <source>
        <dbReference type="Google" id="ProtNLM"/>
    </source>
</evidence>
<keyword evidence="2" id="KW-1185">Reference proteome</keyword>
<accession>A0A0M9VK03</accession>
<dbReference type="SUPFAM" id="SSF46626">
    <property type="entry name" value="Cytochrome c"/>
    <property type="match status" value="1"/>
</dbReference>
<sequence length="118" mass="12763">MKKLILPLAAVALISCDSNTYEDIEQEIIIDGPVTYNANVKAIIDANCVMCHNSAGQASFRPLTTYAEVKAAVEQAGLLNRIQLQNGQPGIMPSTGRMPQSTIDVILEWSTDGLLETE</sequence>
<reference evidence="1 2" key="1">
    <citation type="submission" date="2015-08" db="EMBL/GenBank/DDBJ databases">
        <title>Whole genome sequence of Flavobacterium akiainvivens IK-1T, from decaying Wikstroemia oahuensis, an endemic Hawaiian shrub.</title>
        <authorList>
            <person name="Wan X."/>
            <person name="Hou S."/>
            <person name="Saito J."/>
            <person name="Donachie S."/>
        </authorList>
    </citation>
    <scope>NUCLEOTIDE SEQUENCE [LARGE SCALE GENOMIC DNA]</scope>
    <source>
        <strain evidence="1 2">IK-1</strain>
    </source>
</reference>
<dbReference type="GO" id="GO:0020037">
    <property type="term" value="F:heme binding"/>
    <property type="evidence" value="ECO:0007669"/>
    <property type="project" value="InterPro"/>
</dbReference>
<dbReference type="STRING" id="1202724.AM493_12415"/>
<dbReference type="Proteomes" id="UP000037755">
    <property type="component" value="Unassembled WGS sequence"/>
</dbReference>
<dbReference type="PROSITE" id="PS51257">
    <property type="entry name" value="PROKAR_LIPOPROTEIN"/>
    <property type="match status" value="1"/>
</dbReference>
<dbReference type="RefSeq" id="WP_054410321.1">
    <property type="nucleotide sequence ID" value="NZ_FOYA01000020.1"/>
</dbReference>
<dbReference type="PATRIC" id="fig|1202724.3.peg.2571"/>
<protein>
    <recommendedName>
        <fullName evidence="3">Cytochrome c domain-containing protein</fullName>
    </recommendedName>
</protein>
<dbReference type="AlphaFoldDB" id="A0A0M9VK03"/>